<reference evidence="1 2" key="2">
    <citation type="journal article" date="2012" name="Stand. Genomic Sci.">
        <title>Complete genome sequence of the sulfate-reducing firmicute Desulfotomaculum ruminis type strain (DL(T)).</title>
        <authorList>
            <person name="Spring S."/>
            <person name="Visser M."/>
            <person name="Lu M."/>
            <person name="Copeland A."/>
            <person name="Lapidus A."/>
            <person name="Lucas S."/>
            <person name="Cheng J.F."/>
            <person name="Han C."/>
            <person name="Tapia R."/>
            <person name="Goodwin L.A."/>
            <person name="Pitluck S."/>
            <person name="Ivanova N."/>
            <person name="Land M."/>
            <person name="Hauser L."/>
            <person name="Larimer F."/>
            <person name="Rohde M."/>
            <person name="Goker M."/>
            <person name="Detter J.C."/>
            <person name="Kyrpides N.C."/>
            <person name="Woyke T."/>
            <person name="Schaap P.J."/>
            <person name="Plugge C.M."/>
            <person name="Muyzer G."/>
            <person name="Kuever J."/>
            <person name="Pereira I.A."/>
            <person name="Parshina S.N."/>
            <person name="Bernier-Latmani R."/>
            <person name="Stams A.J."/>
            <person name="Klenk H.P."/>
        </authorList>
    </citation>
    <scope>NUCLEOTIDE SEQUENCE [LARGE SCALE GENOMIC DNA]</scope>
    <source>
        <strain evidence="2">ATCC 23193 / DSM 2154 / NCIB 8452 / DL</strain>
    </source>
</reference>
<organism evidence="1 2">
    <name type="scientific">Desulforamulus ruminis (strain ATCC 23193 / DSM 2154 / NCIMB 8452 / DL)</name>
    <name type="common">Desulfotomaculum ruminis</name>
    <dbReference type="NCBI Taxonomy" id="696281"/>
    <lineage>
        <taxon>Bacteria</taxon>
        <taxon>Bacillati</taxon>
        <taxon>Bacillota</taxon>
        <taxon>Clostridia</taxon>
        <taxon>Eubacteriales</taxon>
        <taxon>Peptococcaceae</taxon>
        <taxon>Desulforamulus</taxon>
    </lineage>
</organism>
<dbReference type="AlphaFoldDB" id="F6DNG9"/>
<dbReference type="eggNOG" id="COG3668">
    <property type="taxonomic scope" value="Bacteria"/>
</dbReference>
<proteinExistence type="predicted"/>
<dbReference type="Proteomes" id="UP000009234">
    <property type="component" value="Chromosome"/>
</dbReference>
<reference evidence="2" key="1">
    <citation type="submission" date="2011-05" db="EMBL/GenBank/DDBJ databases">
        <title>Complete sequence of Desulfotomaculum ruminis DSM 2154.</title>
        <authorList>
            <person name="Lucas S."/>
            <person name="Copeland A."/>
            <person name="Lapidus A."/>
            <person name="Cheng J.-F."/>
            <person name="Goodwin L."/>
            <person name="Pitluck S."/>
            <person name="Lu M."/>
            <person name="Detter J.C."/>
            <person name="Han C."/>
            <person name="Tapia R."/>
            <person name="Land M."/>
            <person name="Hauser L."/>
            <person name="Kyrpides N."/>
            <person name="Ivanova N."/>
            <person name="Mikhailova N."/>
            <person name="Pagani I."/>
            <person name="Stams A.J.M."/>
            <person name="Plugge C.M."/>
            <person name="Muyzer G."/>
            <person name="Kuever J."/>
            <person name="Parshina S.N."/>
            <person name="Ivanova A.E."/>
            <person name="Nazina T.N."/>
            <person name="Brambilla E."/>
            <person name="Spring S."/>
            <person name="Klenk H.-P."/>
            <person name="Woyke T."/>
        </authorList>
    </citation>
    <scope>NUCLEOTIDE SEQUENCE [LARGE SCALE GENOMIC DNA]</scope>
    <source>
        <strain evidence="2">ATCC 23193 / DSM 2154 / NCIB 8452 / DL</strain>
    </source>
</reference>
<gene>
    <name evidence="1" type="ordered locus">Desru_3658</name>
</gene>
<accession>F6DNG9</accession>
<keyword evidence="2" id="KW-1185">Reference proteome</keyword>
<dbReference type="HOGENOM" id="CLU_147162_8_4_9"/>
<evidence type="ECO:0008006" key="3">
    <source>
        <dbReference type="Google" id="ProtNLM"/>
    </source>
</evidence>
<dbReference type="OrthoDB" id="1807946at2"/>
<dbReference type="InterPro" id="IPR035093">
    <property type="entry name" value="RelE/ParE_toxin_dom_sf"/>
</dbReference>
<dbReference type="EMBL" id="CP002780">
    <property type="protein sequence ID" value="AEG61860.1"/>
    <property type="molecule type" value="Genomic_DNA"/>
</dbReference>
<dbReference type="KEGG" id="dru:Desru_3658"/>
<dbReference type="STRING" id="696281.Desru_3658"/>
<name>F6DNG9_DESRL</name>
<dbReference type="Gene3D" id="3.30.2310.20">
    <property type="entry name" value="RelE-like"/>
    <property type="match status" value="1"/>
</dbReference>
<sequence>MDENEKHYRVVISQHANGRMWKHFYFLARVSEKAAEQMLNTMLKDIRSLETLPMRNPFYESSYLPENKYRYLLSAQRYRIVYFIEKAESTVYVEDIEDCRQSY</sequence>
<evidence type="ECO:0000313" key="1">
    <source>
        <dbReference type="EMBL" id="AEG61860.1"/>
    </source>
</evidence>
<protein>
    <recommendedName>
        <fullName evidence="3">Plasmid stabilization system</fullName>
    </recommendedName>
</protein>
<evidence type="ECO:0000313" key="2">
    <source>
        <dbReference type="Proteomes" id="UP000009234"/>
    </source>
</evidence>